<protein>
    <submittedName>
        <fullName evidence="1">Uncharacterized protein</fullName>
    </submittedName>
</protein>
<evidence type="ECO:0000313" key="2">
    <source>
        <dbReference type="Proteomes" id="UP000683925"/>
    </source>
</evidence>
<organism evidence="1 2">
    <name type="scientific">Paramecium octaurelia</name>
    <dbReference type="NCBI Taxonomy" id="43137"/>
    <lineage>
        <taxon>Eukaryota</taxon>
        <taxon>Sar</taxon>
        <taxon>Alveolata</taxon>
        <taxon>Ciliophora</taxon>
        <taxon>Intramacronucleata</taxon>
        <taxon>Oligohymenophorea</taxon>
        <taxon>Peniculida</taxon>
        <taxon>Parameciidae</taxon>
        <taxon>Paramecium</taxon>
    </lineage>
</organism>
<proteinExistence type="predicted"/>
<comment type="caution">
    <text evidence="1">The sequence shown here is derived from an EMBL/GenBank/DDBJ whole genome shotgun (WGS) entry which is preliminary data.</text>
</comment>
<dbReference type="Proteomes" id="UP000683925">
    <property type="component" value="Unassembled WGS sequence"/>
</dbReference>
<keyword evidence="2" id="KW-1185">Reference proteome</keyword>
<reference evidence="1" key="1">
    <citation type="submission" date="2021-01" db="EMBL/GenBank/DDBJ databases">
        <authorList>
            <consortium name="Genoscope - CEA"/>
            <person name="William W."/>
        </authorList>
    </citation>
    <scope>NUCLEOTIDE SEQUENCE</scope>
</reference>
<dbReference type="AlphaFoldDB" id="A0A8S1YD08"/>
<gene>
    <name evidence="1" type="ORF">POCTA_138.1.T1480061</name>
</gene>
<dbReference type="EMBL" id="CAJJDP010000150">
    <property type="protein sequence ID" value="CAD8209722.1"/>
    <property type="molecule type" value="Genomic_DNA"/>
</dbReference>
<name>A0A8S1YD08_PAROT</name>
<evidence type="ECO:0000313" key="1">
    <source>
        <dbReference type="EMBL" id="CAD8209722.1"/>
    </source>
</evidence>
<sequence>MSLLKFHRHHVFQSPFNSILFLRLNLLKCLNFMTYYIPSQTEAILKPYLHVEFQIAFPV</sequence>
<accession>A0A8S1YD08</accession>